<protein>
    <submittedName>
        <fullName evidence="1">Uncharacterized protein</fullName>
    </submittedName>
</protein>
<proteinExistence type="predicted"/>
<evidence type="ECO:0000313" key="1">
    <source>
        <dbReference type="EMBL" id="MBX31516.1"/>
    </source>
</evidence>
<organism evidence="1">
    <name type="scientific">Rhizophora mucronata</name>
    <name type="common">Asiatic mangrove</name>
    <dbReference type="NCBI Taxonomy" id="61149"/>
    <lineage>
        <taxon>Eukaryota</taxon>
        <taxon>Viridiplantae</taxon>
        <taxon>Streptophyta</taxon>
        <taxon>Embryophyta</taxon>
        <taxon>Tracheophyta</taxon>
        <taxon>Spermatophyta</taxon>
        <taxon>Magnoliopsida</taxon>
        <taxon>eudicotyledons</taxon>
        <taxon>Gunneridae</taxon>
        <taxon>Pentapetalae</taxon>
        <taxon>rosids</taxon>
        <taxon>fabids</taxon>
        <taxon>Malpighiales</taxon>
        <taxon>Rhizophoraceae</taxon>
        <taxon>Rhizophora</taxon>
    </lineage>
</organism>
<name>A0A2P2MMQ0_RHIMU</name>
<sequence>MRERQKIAQRYPIMLYSTNNQPDLQQNLQIFFFLKSMKTNNQT</sequence>
<reference evidence="1" key="1">
    <citation type="submission" date="2018-02" db="EMBL/GenBank/DDBJ databases">
        <title>Rhizophora mucronata_Transcriptome.</title>
        <authorList>
            <person name="Meera S.P."/>
            <person name="Sreeshan A."/>
            <person name="Augustine A."/>
        </authorList>
    </citation>
    <scope>NUCLEOTIDE SEQUENCE</scope>
    <source>
        <tissue evidence="1">Leaf</tissue>
    </source>
</reference>
<dbReference type="EMBL" id="GGEC01051032">
    <property type="protein sequence ID" value="MBX31516.1"/>
    <property type="molecule type" value="Transcribed_RNA"/>
</dbReference>
<accession>A0A2P2MMQ0</accession>
<dbReference type="AlphaFoldDB" id="A0A2P2MMQ0"/>